<dbReference type="EMBL" id="JBDGHN010000002">
    <property type="protein sequence ID" value="MEN2750041.1"/>
    <property type="molecule type" value="Genomic_DNA"/>
</dbReference>
<evidence type="ECO:0000313" key="2">
    <source>
        <dbReference type="Proteomes" id="UP001461960"/>
    </source>
</evidence>
<dbReference type="InterPro" id="IPR006379">
    <property type="entry name" value="HAD-SF_hydro_IIB"/>
</dbReference>
<dbReference type="InterPro" id="IPR023214">
    <property type="entry name" value="HAD_sf"/>
</dbReference>
<dbReference type="InterPro" id="IPR000150">
    <property type="entry name" value="Cof"/>
</dbReference>
<comment type="caution">
    <text evidence="1">The sequence shown here is derived from an EMBL/GenBank/DDBJ whole genome shotgun (WGS) entry which is preliminary data.</text>
</comment>
<keyword evidence="2" id="KW-1185">Reference proteome</keyword>
<dbReference type="Gene3D" id="3.40.50.1000">
    <property type="entry name" value="HAD superfamily/HAD-like"/>
    <property type="match status" value="1"/>
</dbReference>
<dbReference type="SFLD" id="SFLDG01140">
    <property type="entry name" value="C2.B:_Phosphomannomutase_and_P"/>
    <property type="match status" value="1"/>
</dbReference>
<dbReference type="EC" id="3.1.3.-" evidence="1"/>
<organism evidence="1 2">
    <name type="scientific">Psychrobacter saeujeotis</name>
    <dbReference type="NCBI Taxonomy" id="3143436"/>
    <lineage>
        <taxon>Bacteria</taxon>
        <taxon>Pseudomonadati</taxon>
        <taxon>Pseudomonadota</taxon>
        <taxon>Gammaproteobacteria</taxon>
        <taxon>Moraxellales</taxon>
        <taxon>Moraxellaceae</taxon>
        <taxon>Psychrobacter</taxon>
    </lineage>
</organism>
<gene>
    <name evidence="1" type="ORF">AAIR29_00200</name>
</gene>
<dbReference type="RefSeq" id="WP_299217895.1">
    <property type="nucleotide sequence ID" value="NZ_JBDGHN010000002.1"/>
</dbReference>
<dbReference type="Proteomes" id="UP001461960">
    <property type="component" value="Unassembled WGS sequence"/>
</dbReference>
<sequence length="276" mass="30792">MFTEYKASGARPDTKVPTPKIIFFDIDDTLSRKGIIAEHNKATLEALAKTDIKLVISTGRSKAILPPDILALLEADVLDAIICMNGQYSFNKDGIISHYPLSDAQTDKIVLLCQKSELIHKFDSATHIAWSHENERLREYNAITPNSILDPEYYKSNTVYQCSVFFNNQQDQMQEIDFAQDELKLVPWHHIGADILPVNASKARGITDLCQHFAIDARDCMAFGDGFNDLEMFDLVGYAVAMGDAQPALIERADFVTGTIEEHGIQAVIKQLKIAS</sequence>
<reference evidence="1 2" key="1">
    <citation type="submission" date="2024-05" db="EMBL/GenBank/DDBJ databases">
        <authorList>
            <person name="Kim H.-Y."/>
            <person name="Kim E."/>
            <person name="Cai Y."/>
            <person name="Yang S.-M."/>
            <person name="Lee W."/>
        </authorList>
    </citation>
    <scope>NUCLEOTIDE SEQUENCE [LARGE SCALE GENOMIC DNA]</scope>
    <source>
        <strain evidence="1 2">FBL11</strain>
    </source>
</reference>
<keyword evidence="1" id="KW-0378">Hydrolase</keyword>
<dbReference type="InterPro" id="IPR036412">
    <property type="entry name" value="HAD-like_sf"/>
</dbReference>
<accession>A0ABU9X3R3</accession>
<dbReference type="PANTHER" id="PTHR10000:SF25">
    <property type="entry name" value="PHOSPHATASE YKRA-RELATED"/>
    <property type="match status" value="1"/>
</dbReference>
<dbReference type="NCBIfam" id="TIGR00099">
    <property type="entry name" value="Cof-subfamily"/>
    <property type="match status" value="1"/>
</dbReference>
<dbReference type="GO" id="GO:0016787">
    <property type="term" value="F:hydrolase activity"/>
    <property type="evidence" value="ECO:0007669"/>
    <property type="project" value="UniProtKB-KW"/>
</dbReference>
<evidence type="ECO:0000313" key="1">
    <source>
        <dbReference type="EMBL" id="MEN2750041.1"/>
    </source>
</evidence>
<dbReference type="NCBIfam" id="TIGR01484">
    <property type="entry name" value="HAD-SF-IIB"/>
    <property type="match status" value="1"/>
</dbReference>
<dbReference type="Pfam" id="PF08282">
    <property type="entry name" value="Hydrolase_3"/>
    <property type="match status" value="1"/>
</dbReference>
<protein>
    <submittedName>
        <fullName evidence="1">HAD family hydrolase</fullName>
        <ecNumber evidence="1">3.1.3.-</ecNumber>
    </submittedName>
</protein>
<dbReference type="SUPFAM" id="SSF56784">
    <property type="entry name" value="HAD-like"/>
    <property type="match status" value="1"/>
</dbReference>
<dbReference type="SFLD" id="SFLDS00003">
    <property type="entry name" value="Haloacid_Dehalogenase"/>
    <property type="match status" value="1"/>
</dbReference>
<proteinExistence type="predicted"/>
<dbReference type="Gene3D" id="3.30.1240.10">
    <property type="match status" value="1"/>
</dbReference>
<dbReference type="PANTHER" id="PTHR10000">
    <property type="entry name" value="PHOSPHOSERINE PHOSPHATASE"/>
    <property type="match status" value="1"/>
</dbReference>
<name>A0ABU9X3R3_9GAMM</name>